<evidence type="ECO:0000313" key="1">
    <source>
        <dbReference type="EMBL" id="QOY34084.1"/>
    </source>
</evidence>
<dbReference type="AlphaFoldDB" id="A0A7S7R9P8"/>
<protein>
    <submittedName>
        <fullName evidence="1">Uncharacterized protein</fullName>
    </submittedName>
</protein>
<name>A0A7S7R9P8_9BACI</name>
<proteinExistence type="predicted"/>
<organism evidence="1">
    <name type="scientific">Anaerobacillus isosaccharinicus</name>
    <dbReference type="NCBI Taxonomy" id="1532552"/>
    <lineage>
        <taxon>Bacteria</taxon>
        <taxon>Bacillati</taxon>
        <taxon>Bacillota</taxon>
        <taxon>Bacilli</taxon>
        <taxon>Bacillales</taxon>
        <taxon>Bacillaceae</taxon>
        <taxon>Anaerobacillus</taxon>
    </lineage>
</organism>
<dbReference type="OrthoDB" id="2890318at2"/>
<dbReference type="Pfam" id="PF13798">
    <property type="entry name" value="PCYCGC"/>
    <property type="match status" value="1"/>
</dbReference>
<sequence length="37" mass="4334">MQKLHEEGLSVVEIREYIDEEYSKYAEPTPTPYPPGH</sequence>
<dbReference type="EMBL" id="CP063356">
    <property type="protein sequence ID" value="QOY34084.1"/>
    <property type="molecule type" value="Genomic_DNA"/>
</dbReference>
<reference evidence="1" key="1">
    <citation type="journal article" date="2017" name="Genome Announc.">
        <title>Draft Genome Sequences of Four Alkaliphilic Bacteria Belonging to the Anaerobacillus Genus.</title>
        <authorList>
            <person name="Bassil N.M."/>
            <person name="Lloyd J.R."/>
        </authorList>
    </citation>
    <scope>NUCLEOTIDE SEQUENCE [LARGE SCALE GENOMIC DNA]</scope>
    <source>
        <strain evidence="1">NB2006</strain>
    </source>
</reference>
<reference evidence="1" key="2">
    <citation type="journal article" date="2019" name="Int. J. Syst. Evol. Microbiol.">
        <title>Anaerobacillus isosaccharinicus sp. nov., an alkaliphilic bacterium which degrades isosaccharinic acid.</title>
        <authorList>
            <person name="Bassil N.M."/>
            <person name="Lloyd J.R."/>
        </authorList>
    </citation>
    <scope>NUCLEOTIDE SEQUENCE [LARGE SCALE GENOMIC DNA]</scope>
    <source>
        <strain evidence="1">NB2006</strain>
    </source>
</reference>
<dbReference type="InterPro" id="IPR025673">
    <property type="entry name" value="PCYCGC"/>
</dbReference>
<accession>A0A7S7R9P8</accession>
<reference evidence="1" key="3">
    <citation type="submission" date="2020-10" db="EMBL/GenBank/DDBJ databases">
        <authorList>
            <person name="Bassil N.M."/>
            <person name="Lloyd J.R."/>
        </authorList>
    </citation>
    <scope>NUCLEOTIDE SEQUENCE</scope>
    <source>
        <strain evidence="1">NB2006</strain>
    </source>
</reference>
<gene>
    <name evidence="1" type="ORF">AWH56_015190</name>
</gene>